<evidence type="ECO:0000313" key="2">
    <source>
        <dbReference type="Proteomes" id="UP000318307"/>
    </source>
</evidence>
<reference evidence="1 2" key="1">
    <citation type="submission" date="2019-07" db="EMBL/GenBank/DDBJ databases">
        <title>Genome sequencing of 100 strains of the haloalkaliphilic chemolithoautotrophic sulfur-oxidizing bacterium Thioalkalivibrio.</title>
        <authorList>
            <person name="Muyzer G."/>
        </authorList>
    </citation>
    <scope>NUCLEOTIDE SEQUENCE [LARGE SCALE GENOMIC DNA]</scope>
    <source>
        <strain evidence="1 2">ASO4-4</strain>
    </source>
</reference>
<accession>A0A562S3G9</accession>
<evidence type="ECO:0008006" key="3">
    <source>
        <dbReference type="Google" id="ProtNLM"/>
    </source>
</evidence>
<protein>
    <recommendedName>
        <fullName evidence="3">DDE superfamily endonuclease</fullName>
    </recommendedName>
</protein>
<sequence length="113" mass="12806">MNQWIAKYRKYGLEAFNTKPILGLPVNFQAEKEKVKIFFADESAIRSDYHSGTTRGPTGVIPIVEKTGARFGINMISTIGTSGQLRFMTIDGKMDSDKIVFRQRGKKWVSKRC</sequence>
<dbReference type="EMBL" id="VLLC01000004">
    <property type="protein sequence ID" value="TWI75314.1"/>
    <property type="molecule type" value="Genomic_DNA"/>
</dbReference>
<keyword evidence="2" id="KW-1185">Reference proteome</keyword>
<dbReference type="AlphaFoldDB" id="A0A562S3G9"/>
<dbReference type="Proteomes" id="UP000318307">
    <property type="component" value="Unassembled WGS sequence"/>
</dbReference>
<dbReference type="OrthoDB" id="5504200at2"/>
<organism evidence="1 2">
    <name type="scientific">Desulfobotulus alkaliphilus</name>
    <dbReference type="NCBI Taxonomy" id="622671"/>
    <lineage>
        <taxon>Bacteria</taxon>
        <taxon>Pseudomonadati</taxon>
        <taxon>Thermodesulfobacteriota</taxon>
        <taxon>Desulfobacteria</taxon>
        <taxon>Desulfobacterales</taxon>
        <taxon>Desulfobacteraceae</taxon>
        <taxon>Desulfobotulus</taxon>
    </lineage>
</organism>
<name>A0A562S3G9_9BACT</name>
<proteinExistence type="predicted"/>
<gene>
    <name evidence="1" type="ORF">LZ24_00765</name>
</gene>
<comment type="caution">
    <text evidence="1">The sequence shown here is derived from an EMBL/GenBank/DDBJ whole genome shotgun (WGS) entry which is preliminary data.</text>
</comment>
<evidence type="ECO:0000313" key="1">
    <source>
        <dbReference type="EMBL" id="TWI75314.1"/>
    </source>
</evidence>